<evidence type="ECO:0000256" key="2">
    <source>
        <dbReference type="ARBA" id="ARBA00022729"/>
    </source>
</evidence>
<evidence type="ECO:0000256" key="1">
    <source>
        <dbReference type="ARBA" id="ARBA00010062"/>
    </source>
</evidence>
<dbReference type="PANTHER" id="PTHR30483:SF6">
    <property type="entry name" value="PERIPLASMIC BINDING PROTEIN OF ABC TRANSPORTER FOR NATURAL AMINO ACIDS"/>
    <property type="match status" value="1"/>
</dbReference>
<evidence type="ECO:0000256" key="3">
    <source>
        <dbReference type="SAM" id="SignalP"/>
    </source>
</evidence>
<organism evidence="5 6">
    <name type="scientific">Actinomadura mexicana</name>
    <dbReference type="NCBI Taxonomy" id="134959"/>
    <lineage>
        <taxon>Bacteria</taxon>
        <taxon>Bacillati</taxon>
        <taxon>Actinomycetota</taxon>
        <taxon>Actinomycetes</taxon>
        <taxon>Streptosporangiales</taxon>
        <taxon>Thermomonosporaceae</taxon>
        <taxon>Actinomadura</taxon>
    </lineage>
</organism>
<dbReference type="InterPro" id="IPR051010">
    <property type="entry name" value="BCAA_transport"/>
</dbReference>
<comment type="similarity">
    <text evidence="1">Belongs to the leucine-binding protein family.</text>
</comment>
<dbReference type="AlphaFoldDB" id="A0A238XC48"/>
<reference evidence="6" key="1">
    <citation type="submission" date="2017-06" db="EMBL/GenBank/DDBJ databases">
        <authorList>
            <person name="Varghese N."/>
            <person name="Submissions S."/>
        </authorList>
    </citation>
    <scope>NUCLEOTIDE SEQUENCE [LARGE SCALE GENOMIC DNA]</scope>
    <source>
        <strain evidence="6">DSM 44485</strain>
    </source>
</reference>
<dbReference type="EMBL" id="FZNP01000004">
    <property type="protein sequence ID" value="SNR56172.1"/>
    <property type="molecule type" value="Genomic_DNA"/>
</dbReference>
<accession>A0A238XC48</accession>
<dbReference type="InterPro" id="IPR028082">
    <property type="entry name" value="Peripla_BP_I"/>
</dbReference>
<evidence type="ECO:0000313" key="5">
    <source>
        <dbReference type="EMBL" id="SNR56172.1"/>
    </source>
</evidence>
<dbReference type="PANTHER" id="PTHR30483">
    <property type="entry name" value="LEUCINE-SPECIFIC-BINDING PROTEIN"/>
    <property type="match status" value="1"/>
</dbReference>
<feature type="domain" description="Leucine-binding protein" evidence="4">
    <location>
        <begin position="32"/>
        <end position="376"/>
    </location>
</feature>
<evidence type="ECO:0000259" key="4">
    <source>
        <dbReference type="Pfam" id="PF13458"/>
    </source>
</evidence>
<feature type="signal peptide" evidence="3">
    <location>
        <begin position="1"/>
        <end position="17"/>
    </location>
</feature>
<dbReference type="SUPFAM" id="SSF53822">
    <property type="entry name" value="Periplasmic binding protein-like I"/>
    <property type="match status" value="1"/>
</dbReference>
<dbReference type="CDD" id="cd19980">
    <property type="entry name" value="PBP1_ABC_ligand_binding-like"/>
    <property type="match status" value="1"/>
</dbReference>
<keyword evidence="2 3" id="KW-0732">Signal</keyword>
<evidence type="ECO:0000313" key="6">
    <source>
        <dbReference type="Proteomes" id="UP000198420"/>
    </source>
</evidence>
<dbReference type="Proteomes" id="UP000198420">
    <property type="component" value="Unassembled WGS sequence"/>
</dbReference>
<dbReference type="InterPro" id="IPR028081">
    <property type="entry name" value="Leu-bd"/>
</dbReference>
<proteinExistence type="inferred from homology"/>
<dbReference type="Gene3D" id="3.40.50.2300">
    <property type="match status" value="2"/>
</dbReference>
<protein>
    <submittedName>
        <fullName evidence="5">Amino acid/amide ABC transporter substrate-binding protein, HAAT family</fullName>
    </submittedName>
</protein>
<feature type="chain" id="PRO_5039114038" evidence="3">
    <location>
        <begin position="18"/>
        <end position="386"/>
    </location>
</feature>
<name>A0A238XC48_9ACTN</name>
<dbReference type="PROSITE" id="PS51257">
    <property type="entry name" value="PROKAR_LIPOPROTEIN"/>
    <property type="match status" value="1"/>
</dbReference>
<dbReference type="Pfam" id="PF13458">
    <property type="entry name" value="Peripla_BP_6"/>
    <property type="match status" value="1"/>
</dbReference>
<gene>
    <name evidence="5" type="ORF">SAMN06265355_104162</name>
</gene>
<sequence length="386" mass="40420">MRCTGTLAMATALILAAAGCGGTAGGGEESGPIKIGLSTPLSGAAASLGENERRGVELAIEQVNDGAGLFGGRKLRLAAEDNACNPTEGASSLTKLITKQRVSAVIGALCSGVTLSAMPLAKRHRVPFIVSTSTSPDITTASGKGGNEFTFRINPSDATLANALATYLASAGKIRRLAILAEDSTYGRTGAKALSEALKQRGLGVTGIDYVPQGTADFSTQISKYRNNGTQGVALYVSGADHLGFLRQAAGAGLRLPMTGRVEFEGQNLQILKKEQFAGSSSVYPYSSLINTPQNAKFTQAYQSRHKTPPTYESFEGYNAVMVIADAVRRAKSSDPVDIQKALVNLNMPSLTGGTVKFDDHNQAHDKAFILQLKKGDITIESDVTT</sequence>
<keyword evidence="6" id="KW-1185">Reference proteome</keyword>